<proteinExistence type="predicted"/>
<keyword evidence="2" id="KW-1185">Reference proteome</keyword>
<gene>
    <name evidence="1" type="ORF">AMOR_31640</name>
</gene>
<evidence type="ECO:0000313" key="1">
    <source>
        <dbReference type="EMBL" id="BDG04168.1"/>
    </source>
</evidence>
<protein>
    <submittedName>
        <fullName evidence="1">Uncharacterized protein</fullName>
    </submittedName>
</protein>
<dbReference type="EMBL" id="AP025591">
    <property type="protein sequence ID" value="BDG04168.1"/>
    <property type="molecule type" value="Genomic_DNA"/>
</dbReference>
<dbReference type="Proteomes" id="UP001162891">
    <property type="component" value="Chromosome"/>
</dbReference>
<evidence type="ECO:0000313" key="2">
    <source>
        <dbReference type="Proteomes" id="UP001162891"/>
    </source>
</evidence>
<accession>A0ABN6MXB3</accession>
<organism evidence="1 2">
    <name type="scientific">Anaeromyxobacter oryzae</name>
    <dbReference type="NCBI Taxonomy" id="2918170"/>
    <lineage>
        <taxon>Bacteria</taxon>
        <taxon>Pseudomonadati</taxon>
        <taxon>Myxococcota</taxon>
        <taxon>Myxococcia</taxon>
        <taxon>Myxococcales</taxon>
        <taxon>Cystobacterineae</taxon>
        <taxon>Anaeromyxobacteraceae</taxon>
        <taxon>Anaeromyxobacter</taxon>
    </lineage>
</organism>
<name>A0ABN6MXB3_9BACT</name>
<sequence length="211" mass="23156">MYFRGPVTSPAEPPELLPRVGAYLARLPSGVASHPECVARASLLRVSLSERPLAREHVDALPAPVRQLVACPPLDAEWVSDVHLVCVLFAIADAHGMSDEGYLSWIGELNARMFRTTFRHLMTVASPEQLVDQVAERWGVFHRGSSLAVTRQGPGNALVHLAFPPRLFHGLAVRQFAPVWQAALQIADPTSRVDLVASDDVTARFAARWRA</sequence>
<reference evidence="2" key="1">
    <citation type="journal article" date="2022" name="Int. J. Syst. Evol. Microbiol.">
        <title>Anaeromyxobacter oryzae sp. nov., Anaeromyxobacter diazotrophicus sp. nov. and Anaeromyxobacter paludicola sp. nov., isolated from paddy soils.</title>
        <authorList>
            <person name="Itoh H."/>
            <person name="Xu Z."/>
            <person name="Mise K."/>
            <person name="Masuda Y."/>
            <person name="Ushijima N."/>
            <person name="Hayakawa C."/>
            <person name="Shiratori Y."/>
            <person name="Senoo K."/>
        </authorList>
    </citation>
    <scope>NUCLEOTIDE SEQUENCE [LARGE SCALE GENOMIC DNA]</scope>
    <source>
        <strain evidence="2">Red232</strain>
    </source>
</reference>